<evidence type="ECO:0000256" key="11">
    <source>
        <dbReference type="ARBA" id="ARBA00034010"/>
    </source>
</evidence>
<proteinExistence type="inferred from homology"/>
<feature type="domain" description="Glucose-methanol-choline oxidoreductase C-terminal" evidence="18">
    <location>
        <begin position="464"/>
        <end position="600"/>
    </location>
</feature>
<evidence type="ECO:0000256" key="10">
    <source>
        <dbReference type="ARBA" id="ARBA00033986"/>
    </source>
</evidence>
<comment type="catalytic activity">
    <reaction evidence="10">
        <text>pyranose + acceptor = pyranos-2-ulose + reduced acceptor.</text>
        <dbReference type="EC" id="1.1.99.29"/>
    </reaction>
</comment>
<evidence type="ECO:0000256" key="6">
    <source>
        <dbReference type="ARBA" id="ARBA00022525"/>
    </source>
</evidence>
<comment type="subcellular location">
    <subcellularLocation>
        <location evidence="2">Secreted</location>
    </subcellularLocation>
</comment>
<feature type="binding site" evidence="16">
    <location>
        <position position="269"/>
    </location>
    <ligand>
        <name>FAD</name>
        <dbReference type="ChEBI" id="CHEBI:57692"/>
    </ligand>
</feature>
<evidence type="ECO:0000256" key="5">
    <source>
        <dbReference type="ARBA" id="ARBA00013177"/>
    </source>
</evidence>
<keyword evidence="7" id="KW-0285">Flavoprotein</keyword>
<comment type="caution">
    <text evidence="19">The sequence shown here is derived from an EMBL/GenBank/DDBJ whole genome shotgun (WGS) entry which is preliminary data.</text>
</comment>
<evidence type="ECO:0000256" key="14">
    <source>
        <dbReference type="ARBA" id="ARBA00034059"/>
    </source>
</evidence>
<dbReference type="Pfam" id="PF00732">
    <property type="entry name" value="GMC_oxred_N"/>
    <property type="match status" value="1"/>
</dbReference>
<dbReference type="GO" id="GO:0050660">
    <property type="term" value="F:flavin adenine dinucleotide binding"/>
    <property type="evidence" value="ECO:0007669"/>
    <property type="project" value="InterPro"/>
</dbReference>
<dbReference type="Gene3D" id="3.30.560.10">
    <property type="entry name" value="Glucose Oxidase, domain 3"/>
    <property type="match status" value="1"/>
</dbReference>
<feature type="binding site" evidence="16">
    <location>
        <position position="120"/>
    </location>
    <ligand>
        <name>FAD</name>
        <dbReference type="ChEBI" id="CHEBI:57692"/>
    </ligand>
</feature>
<feature type="active site" description="Proton acceptor" evidence="15">
    <location>
        <position position="591"/>
    </location>
</feature>
<evidence type="ECO:0000256" key="7">
    <source>
        <dbReference type="ARBA" id="ARBA00022630"/>
    </source>
</evidence>
<comment type="function">
    <text evidence="9">Catalyzes the single-oxidation or sequential double oxidation reaction of carbohydrates primarily at carbon-2 and/or carbon-3 with the concomitant reduction of the flavin. The enzyme exhibits a broad sugar substrate specificity, oxidizing different aldopyranoses to the corresponding C-1, C-2, C-3 or C-1,2, C-2,3 and C-3,4 (di)dehydro sugars with substrate-specific regioselectivity. Accepts only a narrow range of electron acceptors such as substituted benzoquinones and complexed metal ions and reacts extremely slowly with O(2) as acceptor. May play a role in the natural recycling of plant matter by oxidizing all major monosaccharides in lignocellulose and by reducing quinone compounds or reactive radical species generated during lignin depolymerization.</text>
</comment>
<name>A0A8H7XR89_PSICU</name>
<evidence type="ECO:0000256" key="9">
    <source>
        <dbReference type="ARBA" id="ARBA00024699"/>
    </source>
</evidence>
<evidence type="ECO:0000313" key="19">
    <source>
        <dbReference type="EMBL" id="KAG5166345.1"/>
    </source>
</evidence>
<feature type="active site" description="Proton donor" evidence="15">
    <location>
        <position position="547"/>
    </location>
</feature>
<dbReference type="InterPro" id="IPR000172">
    <property type="entry name" value="GMC_OxRdtase_N"/>
</dbReference>
<gene>
    <name evidence="19" type="ORF">JR316_008430</name>
</gene>
<organism evidence="19">
    <name type="scientific">Psilocybe cubensis</name>
    <name type="common">Psychedelic mushroom</name>
    <name type="synonym">Stropharia cubensis</name>
    <dbReference type="NCBI Taxonomy" id="181762"/>
    <lineage>
        <taxon>Eukaryota</taxon>
        <taxon>Fungi</taxon>
        <taxon>Dikarya</taxon>
        <taxon>Basidiomycota</taxon>
        <taxon>Agaricomycotina</taxon>
        <taxon>Agaricomycetes</taxon>
        <taxon>Agaricomycetidae</taxon>
        <taxon>Agaricales</taxon>
        <taxon>Agaricineae</taxon>
        <taxon>Strophariaceae</taxon>
        <taxon>Psilocybe</taxon>
    </lineage>
</organism>
<dbReference type="SUPFAM" id="SSF54373">
    <property type="entry name" value="FAD-linked reductases, C-terminal domain"/>
    <property type="match status" value="1"/>
</dbReference>
<evidence type="ECO:0000259" key="18">
    <source>
        <dbReference type="Pfam" id="PF05199"/>
    </source>
</evidence>
<evidence type="ECO:0000256" key="15">
    <source>
        <dbReference type="PIRSR" id="PIRSR000137-1"/>
    </source>
</evidence>
<evidence type="ECO:0000256" key="4">
    <source>
        <dbReference type="ARBA" id="ARBA00011245"/>
    </source>
</evidence>
<dbReference type="SUPFAM" id="SSF51905">
    <property type="entry name" value="FAD/NAD(P)-binding domain"/>
    <property type="match status" value="1"/>
</dbReference>
<dbReference type="GO" id="GO:0033718">
    <property type="term" value="F:pyranose dehydrogenase (acceptor) activity"/>
    <property type="evidence" value="ECO:0007669"/>
    <property type="project" value="UniProtKB-EC"/>
</dbReference>
<comment type="catalytic activity">
    <reaction evidence="14">
        <text>a pyranoside + acceptor = a pyranosid-3,4-diulose + reduced acceptor.</text>
        <dbReference type="EC" id="1.1.99.29"/>
    </reaction>
</comment>
<dbReference type="EC" id="1.1.99.29" evidence="5"/>
<dbReference type="Pfam" id="PF05199">
    <property type="entry name" value="GMC_oxred_C"/>
    <property type="match status" value="1"/>
</dbReference>
<sequence length="611" mass="64933">MMAFYLHRFINTCLVFSLLNAIPVASILLTMPLRVVTTVYDYVIVGGGTAGLVLASRLTENSSVTVLVLEAGLNNQGITSLQVPFLAPTLAPQTAFDWNTSTSIQPGLLDRTVPYIRGRVLGGSSSINFLFHQYCTSDDWNRFGNVGGDKGWRWANMAQYVTKHEKMVPPADNHNTTGQFDPTDHGTTGVLPVSLPGNNQSIDARVWATTQQLPEFFFNEDTAGGNHGLLGVGFIQSSAGGGIRSSSSNTYLANAINRPNLFVLVNATVLSLVQTGNSSTGAPSFRGVQFMASPIPPNTTIGPTQMVTARKDVILSAGTVGTTQLLQLSGIGNSSDLGRIRINTIIDNPSVGANLSDHILIPNVFEVNGNGTANALLRDANASSAALSQWLSKKTGPFANSVANNYGFLRFPANSTIFQTTPDPTPGHSSPHWEIIFSNLFFEPGVSIPATRDFLTVVTALLSPTSRGTISLRNNDPFTPPIVDPQYMTTDFDVFAVRESIKGALRFVSAPAWSDYVVGPFGSAFAGATTDPLIESYARGVAGSAFHAVGTASMSPFNANWGVVNPDLTVKGADGLRIVDASVFPFVPSCHTQGPVYLLAERAADIIKAAG</sequence>
<keyword evidence="8 16" id="KW-0274">FAD</keyword>
<protein>
    <recommendedName>
        <fullName evidence="5">pyranose dehydrogenase (acceptor)</fullName>
        <ecNumber evidence="5">1.1.99.29</ecNumber>
    </recommendedName>
</protein>
<evidence type="ECO:0000256" key="8">
    <source>
        <dbReference type="ARBA" id="ARBA00022827"/>
    </source>
</evidence>
<dbReference type="PANTHER" id="PTHR11552:SF147">
    <property type="entry name" value="CHOLINE DEHYDROGENASE, MITOCHONDRIAL"/>
    <property type="match status" value="1"/>
</dbReference>
<evidence type="ECO:0000256" key="1">
    <source>
        <dbReference type="ARBA" id="ARBA00001974"/>
    </source>
</evidence>
<comment type="subunit">
    <text evidence="4">Monomer.</text>
</comment>
<evidence type="ECO:0000259" key="17">
    <source>
        <dbReference type="Pfam" id="PF00732"/>
    </source>
</evidence>
<dbReference type="GO" id="GO:0005576">
    <property type="term" value="C:extracellular region"/>
    <property type="evidence" value="ECO:0007669"/>
    <property type="project" value="UniProtKB-SubCell"/>
</dbReference>
<comment type="catalytic activity">
    <reaction evidence="12">
        <text>pyranose + acceptor = pyranos-3-ulose + reduced acceptor.</text>
        <dbReference type="EC" id="1.1.99.29"/>
    </reaction>
</comment>
<comment type="cofactor">
    <cofactor evidence="1 16">
        <name>FAD</name>
        <dbReference type="ChEBI" id="CHEBI:57692"/>
    </cofactor>
</comment>
<dbReference type="InterPro" id="IPR036188">
    <property type="entry name" value="FAD/NAD-bd_sf"/>
</dbReference>
<dbReference type="PIRSF" id="PIRSF000137">
    <property type="entry name" value="Alcohol_oxidase"/>
    <property type="match status" value="1"/>
</dbReference>
<comment type="similarity">
    <text evidence="3">Belongs to the GMC oxidoreductase family.</text>
</comment>
<comment type="catalytic activity">
    <reaction evidence="13">
        <text>a pyranoside + acceptor = a pyranosid-3-ulose + reduced acceptor.</text>
        <dbReference type="EC" id="1.1.99.29"/>
    </reaction>
</comment>
<dbReference type="Gene3D" id="3.50.50.60">
    <property type="entry name" value="FAD/NAD(P)-binding domain"/>
    <property type="match status" value="1"/>
</dbReference>
<dbReference type="EMBL" id="JAFIQS010000008">
    <property type="protein sequence ID" value="KAG5166345.1"/>
    <property type="molecule type" value="Genomic_DNA"/>
</dbReference>
<dbReference type="OrthoDB" id="269227at2759"/>
<evidence type="ECO:0000256" key="12">
    <source>
        <dbReference type="ARBA" id="ARBA00034029"/>
    </source>
</evidence>
<evidence type="ECO:0000256" key="16">
    <source>
        <dbReference type="PIRSR" id="PIRSR000137-2"/>
    </source>
</evidence>
<evidence type="ECO:0000256" key="2">
    <source>
        <dbReference type="ARBA" id="ARBA00004613"/>
    </source>
</evidence>
<dbReference type="AlphaFoldDB" id="A0A8H7XR89"/>
<evidence type="ECO:0000256" key="3">
    <source>
        <dbReference type="ARBA" id="ARBA00010790"/>
    </source>
</evidence>
<dbReference type="InterPro" id="IPR012132">
    <property type="entry name" value="GMC_OxRdtase"/>
</dbReference>
<comment type="catalytic activity">
    <reaction evidence="11">
        <text>pyranose + acceptor = pyranos-2,3-diulose + reduced acceptor.</text>
        <dbReference type="EC" id="1.1.99.29"/>
    </reaction>
</comment>
<dbReference type="InterPro" id="IPR007867">
    <property type="entry name" value="GMC_OxRtase_C"/>
</dbReference>
<dbReference type="PANTHER" id="PTHR11552">
    <property type="entry name" value="GLUCOSE-METHANOL-CHOLINE GMC OXIDOREDUCTASE"/>
    <property type="match status" value="1"/>
</dbReference>
<accession>A0A8H7XR89</accession>
<keyword evidence="6" id="KW-0964">Secreted</keyword>
<evidence type="ECO:0000256" key="13">
    <source>
        <dbReference type="ARBA" id="ARBA00034050"/>
    </source>
</evidence>
<reference evidence="19" key="1">
    <citation type="submission" date="2021-02" db="EMBL/GenBank/DDBJ databases">
        <title>Psilocybe cubensis genome.</title>
        <authorList>
            <person name="Mckernan K.J."/>
            <person name="Crawford S."/>
            <person name="Trippe A."/>
            <person name="Kane L.T."/>
            <person name="Mclaughlin S."/>
        </authorList>
    </citation>
    <scope>NUCLEOTIDE SEQUENCE [LARGE SCALE GENOMIC DNA]</scope>
    <source>
        <strain evidence="19">MGC-MH-2018</strain>
    </source>
</reference>
<feature type="domain" description="Glucose-methanol-choline oxidoreductase N-terminal" evidence="17">
    <location>
        <begin position="40"/>
        <end position="359"/>
    </location>
</feature>